<dbReference type="InterPro" id="IPR046342">
    <property type="entry name" value="CBS_dom_sf"/>
</dbReference>
<sequence>MIAVEIINQMIPPLKVTDPASKAVKWMEELRTNQLPVLENGYYKGLISENIILEENDSDKNVGDYKLDGKDCFVYFHQHIYDVIKIASDNQAQIIAVLDEDNQYHGVINIEDTIAAFAQTAAVQSAGGIIVLSLNQIDYSLAEVSRLIEAENAKILSAWITNDALDTSKIKLTIKTNKTDLSHITATLERFGYKIIARFHETKHAATEQERLDILMKYLEM</sequence>
<evidence type="ECO:0000313" key="2">
    <source>
        <dbReference type="Proteomes" id="UP001172083"/>
    </source>
</evidence>
<comment type="caution">
    <text evidence="1">The sequence shown here is derived from an EMBL/GenBank/DDBJ whole genome shotgun (WGS) entry which is preliminary data.</text>
</comment>
<organism evidence="1 2">
    <name type="scientific">Agaribacillus aureus</name>
    <dbReference type="NCBI Taxonomy" id="3051825"/>
    <lineage>
        <taxon>Bacteria</taxon>
        <taxon>Pseudomonadati</taxon>
        <taxon>Bacteroidota</taxon>
        <taxon>Cytophagia</taxon>
        <taxon>Cytophagales</taxon>
        <taxon>Splendidivirgaceae</taxon>
        <taxon>Agaribacillus</taxon>
    </lineage>
</organism>
<name>A0ABT8LDA0_9BACT</name>
<keyword evidence="2" id="KW-1185">Reference proteome</keyword>
<accession>A0ABT8LDA0</accession>
<protein>
    <submittedName>
        <fullName evidence="1">CBS domain-containing protein</fullName>
    </submittedName>
</protein>
<dbReference type="EMBL" id="JAUJEB010000007">
    <property type="protein sequence ID" value="MDN5215754.1"/>
    <property type="molecule type" value="Genomic_DNA"/>
</dbReference>
<reference evidence="1" key="1">
    <citation type="submission" date="2023-06" db="EMBL/GenBank/DDBJ databases">
        <title>Genomic of Agaribacillus aureum.</title>
        <authorList>
            <person name="Wang G."/>
        </authorList>
    </citation>
    <scope>NUCLEOTIDE SEQUENCE</scope>
    <source>
        <strain evidence="1">BMA12</strain>
    </source>
</reference>
<dbReference type="CDD" id="cd17783">
    <property type="entry name" value="CBS_pair_bac"/>
    <property type="match status" value="1"/>
</dbReference>
<dbReference type="Proteomes" id="UP001172083">
    <property type="component" value="Unassembled WGS sequence"/>
</dbReference>
<proteinExistence type="predicted"/>
<dbReference type="Gene3D" id="3.10.580.10">
    <property type="entry name" value="CBS-domain"/>
    <property type="match status" value="1"/>
</dbReference>
<dbReference type="SUPFAM" id="SSF54631">
    <property type="entry name" value="CBS-domain pair"/>
    <property type="match status" value="1"/>
</dbReference>
<evidence type="ECO:0000313" key="1">
    <source>
        <dbReference type="EMBL" id="MDN5215754.1"/>
    </source>
</evidence>
<gene>
    <name evidence="1" type="ORF">QQ020_26990</name>
</gene>